<dbReference type="InterPro" id="IPR001610">
    <property type="entry name" value="PAC"/>
</dbReference>
<dbReference type="PROSITE" id="PS50887">
    <property type="entry name" value="GGDEF"/>
    <property type="match status" value="1"/>
</dbReference>
<dbReference type="PROSITE" id="PS51371">
    <property type="entry name" value="CBS"/>
    <property type="match status" value="3"/>
</dbReference>
<dbReference type="Pfam" id="PF00989">
    <property type="entry name" value="PAS"/>
    <property type="match status" value="1"/>
</dbReference>
<feature type="domain" description="PAC" evidence="5">
    <location>
        <begin position="478"/>
        <end position="530"/>
    </location>
</feature>
<dbReference type="InterPro" id="IPR000644">
    <property type="entry name" value="CBS_dom"/>
</dbReference>
<reference evidence="9 10" key="1">
    <citation type="journal article" date="2018" name="Environ. Microbiol.">
        <title>Genomes of ubiquitous marine and hypersaline Hydrogenovibrio, Thiomicrorhabdus and Thiomicrospira spp. encode a diversity of mechanisms to sustain chemolithoautotrophy in heterogeneous environments.</title>
        <authorList>
            <person name="Scott K.M."/>
            <person name="Williams J."/>
            <person name="Porter C.M.B."/>
            <person name="Russel S."/>
            <person name="Harmer T.L."/>
            <person name="Paul J.H."/>
            <person name="Antonen K.M."/>
            <person name="Bridges M.K."/>
            <person name="Camper G.J."/>
            <person name="Campla C.K."/>
            <person name="Casella L.G."/>
            <person name="Chase E."/>
            <person name="Conrad J.W."/>
            <person name="Cruz M.C."/>
            <person name="Dunlap D.S."/>
            <person name="Duran L."/>
            <person name="Fahsbender E.M."/>
            <person name="Goldsmith D.B."/>
            <person name="Keeley R.F."/>
            <person name="Kondoff M.R."/>
            <person name="Kussy B.I."/>
            <person name="Lane M.K."/>
            <person name="Lawler S."/>
            <person name="Leigh B.A."/>
            <person name="Lewis C."/>
            <person name="Lostal L.M."/>
            <person name="Marking D."/>
            <person name="Mancera P.A."/>
            <person name="McClenthan E.C."/>
            <person name="McIntyre E.A."/>
            <person name="Mine J.A."/>
            <person name="Modi S."/>
            <person name="Moore B.D."/>
            <person name="Morgan W.A."/>
            <person name="Nelson K.M."/>
            <person name="Nguyen K.N."/>
            <person name="Ogburn N."/>
            <person name="Parrino D.G."/>
            <person name="Pedapudi A.D."/>
            <person name="Pelham R.P."/>
            <person name="Preece A.M."/>
            <person name="Rampersad E.A."/>
            <person name="Richardson J.C."/>
            <person name="Rodgers C.M."/>
            <person name="Schaffer B.L."/>
            <person name="Sheridan N.E."/>
            <person name="Solone M.R."/>
            <person name="Staley Z.R."/>
            <person name="Tabuchi M."/>
            <person name="Waide R.J."/>
            <person name="Wanjugi P.W."/>
            <person name="Young S."/>
            <person name="Clum A."/>
            <person name="Daum C."/>
            <person name="Huntemann M."/>
            <person name="Ivanova N."/>
            <person name="Kyrpides N."/>
            <person name="Mikhailova N."/>
            <person name="Palaniappan K."/>
            <person name="Pillay M."/>
            <person name="Reddy T.B.K."/>
            <person name="Shapiro N."/>
            <person name="Stamatis D."/>
            <person name="Varghese N."/>
            <person name="Woyke T."/>
            <person name="Boden R."/>
            <person name="Freyermuth S.K."/>
            <person name="Kerfeld C.A."/>
        </authorList>
    </citation>
    <scope>NUCLEOTIDE SEQUENCE [LARGE SCALE GENOMIC DNA]</scope>
    <source>
        <strain evidence="9 10">JR-2</strain>
    </source>
</reference>
<dbReference type="NCBIfam" id="TIGR00254">
    <property type="entry name" value="GGDEF"/>
    <property type="match status" value="1"/>
</dbReference>
<evidence type="ECO:0000259" key="7">
    <source>
        <dbReference type="PROSITE" id="PS50887"/>
    </source>
</evidence>
<dbReference type="InterPro" id="IPR001633">
    <property type="entry name" value="EAL_dom"/>
</dbReference>
<dbReference type="NCBIfam" id="TIGR00229">
    <property type="entry name" value="sensory_box"/>
    <property type="match status" value="2"/>
</dbReference>
<sequence length="961" mass="108903">MKHPSNIPLFATSQESLTVSHFMHHGLETCPPDMSIKSVIGLLSQKNIGSILVEDNGEIEGIWTRTDLLRLDVSKPEVLQAPIAMVMNTPVWRVHKDELVSSATYLFHKKHIHHLLVVDCDERPVGVLAQSDLVNAKASEHFLEGVAIRELLSGHLHFIDAHADLNEVLAMMAEKDVDALVVRKEDELGIVSMRDLLKCFALLENYDDLTVKDIASWPLISVSHDQSLSYVRHFMMERKFHHIGVEDDDGTLLDLISFSELLHRIEENFHYQTSISIKEKEQRVLEAETLYRDLLSMSMHGVLIYQNDRIAYANHEVYNLLGYQECDLMEKSLLDLVPETEREAFALRLREMEHHHPAYIEQKLLCHDNRRVSVELSHKPITYHAEPAHLVVMNDLSFRHETERFQMLTRSVFDNAGEGILVTDARNRFVLVNRKFEDITGYDFKDVAGKDPSMLSSGKQAENFYREMWASLNATGTWQGEIWNRKKDGTIYPEWLTINAVKNKTGEVMHYVGLMNDLSQQKATEQEINRLSFYDILTGLPNVSLFKNRLQQSIKKSSRESQKVALLIVDIARFKMFNDAVGYEYGDQLLKAVAQRLNQLLDSEDSVARLGADNFLILMEDIQNKNETAEFAEQLIEAFLEPFSIDGQDHVLDVKIGIALSSLDGDEALDLMKSADEALFEAKKLPHSGYAFHSSELTTTTSEYFFYEKALRQGIENKELITYFQPQICLKANRVIGAEALVRWLHPEMGVVPPSKFIGISESTGLIIPLGREILAQACRHWQAWQKQGFELERISVNVSTIQLMHQDFVSSVAEVLAETGINPAVLELEVTESFLLQNEQQGIEVLYALKELGVALSMDDFGTGFSSLSYLKKLPLDQLKIDQSFVQSLPDDAEDLAIVEAIIAVGKAVGVEVIAEGVETELQAKFLHDKGCLLAQGFGFSRPLPPEEFLGWCRSFNQMD</sequence>
<dbReference type="SUPFAM" id="SSF141868">
    <property type="entry name" value="EAL domain-like"/>
    <property type="match status" value="1"/>
</dbReference>
<dbReference type="InterPro" id="IPR000014">
    <property type="entry name" value="PAS"/>
</dbReference>
<evidence type="ECO:0000259" key="8">
    <source>
        <dbReference type="PROSITE" id="PS51371"/>
    </source>
</evidence>
<dbReference type="GO" id="GO:0006355">
    <property type="term" value="P:regulation of DNA-templated transcription"/>
    <property type="evidence" value="ECO:0007669"/>
    <property type="project" value="InterPro"/>
</dbReference>
<dbReference type="SUPFAM" id="SSF55785">
    <property type="entry name" value="PYP-like sensor domain (PAS domain)"/>
    <property type="match status" value="2"/>
</dbReference>
<keyword evidence="3" id="KW-0129">CBS domain</keyword>
<dbReference type="InterPro" id="IPR046342">
    <property type="entry name" value="CBS_dom_sf"/>
</dbReference>
<dbReference type="CDD" id="cd01948">
    <property type="entry name" value="EAL"/>
    <property type="match status" value="1"/>
</dbReference>
<dbReference type="Pfam" id="PF00990">
    <property type="entry name" value="GGDEF"/>
    <property type="match status" value="1"/>
</dbReference>
<name>A0A410H610_9GAMM</name>
<feature type="domain" description="PAS" evidence="4">
    <location>
        <begin position="277"/>
        <end position="356"/>
    </location>
</feature>
<dbReference type="KEGG" id="htr:EPV75_12135"/>
<dbReference type="Pfam" id="PF00563">
    <property type="entry name" value="EAL"/>
    <property type="match status" value="1"/>
</dbReference>
<dbReference type="EMBL" id="CP035033">
    <property type="protein sequence ID" value="QAB16355.1"/>
    <property type="molecule type" value="Genomic_DNA"/>
</dbReference>
<dbReference type="CDD" id="cd02205">
    <property type="entry name" value="CBS_pair_SF"/>
    <property type="match status" value="1"/>
</dbReference>
<dbReference type="Gene3D" id="3.20.20.450">
    <property type="entry name" value="EAL domain"/>
    <property type="match status" value="1"/>
</dbReference>
<dbReference type="PANTHER" id="PTHR44757">
    <property type="entry name" value="DIGUANYLATE CYCLASE DGCP"/>
    <property type="match status" value="1"/>
</dbReference>
<keyword evidence="10" id="KW-1185">Reference proteome</keyword>
<feature type="domain" description="CBS" evidence="8">
    <location>
        <begin position="23"/>
        <end position="79"/>
    </location>
</feature>
<dbReference type="InterPro" id="IPR000700">
    <property type="entry name" value="PAS-assoc_C"/>
</dbReference>
<feature type="domain" description="PAS" evidence="4">
    <location>
        <begin position="405"/>
        <end position="450"/>
    </location>
</feature>
<dbReference type="EC" id="3.1.4.52" evidence="1"/>
<dbReference type="CDD" id="cd00130">
    <property type="entry name" value="PAS"/>
    <property type="match status" value="2"/>
</dbReference>
<dbReference type="PROSITE" id="PS50113">
    <property type="entry name" value="PAC"/>
    <property type="match status" value="1"/>
</dbReference>
<dbReference type="SMART" id="SM00091">
    <property type="entry name" value="PAS"/>
    <property type="match status" value="2"/>
</dbReference>
<dbReference type="Pfam" id="PF00571">
    <property type="entry name" value="CBS"/>
    <property type="match status" value="4"/>
</dbReference>
<feature type="domain" description="EAL" evidence="6">
    <location>
        <begin position="704"/>
        <end position="958"/>
    </location>
</feature>
<dbReference type="SMART" id="SM00052">
    <property type="entry name" value="EAL"/>
    <property type="match status" value="1"/>
</dbReference>
<dbReference type="RefSeq" id="WP_128385571.1">
    <property type="nucleotide sequence ID" value="NZ_CP035033.1"/>
</dbReference>
<keyword evidence="2" id="KW-0973">c-di-GMP</keyword>
<evidence type="ECO:0000259" key="5">
    <source>
        <dbReference type="PROSITE" id="PS50113"/>
    </source>
</evidence>
<feature type="domain" description="CBS" evidence="8">
    <location>
        <begin position="214"/>
        <end position="273"/>
    </location>
</feature>
<dbReference type="InterPro" id="IPR035965">
    <property type="entry name" value="PAS-like_dom_sf"/>
</dbReference>
<evidence type="ECO:0000259" key="4">
    <source>
        <dbReference type="PROSITE" id="PS50112"/>
    </source>
</evidence>
<evidence type="ECO:0000259" key="6">
    <source>
        <dbReference type="PROSITE" id="PS50883"/>
    </source>
</evidence>
<dbReference type="Gene3D" id="3.10.580.10">
    <property type="entry name" value="CBS-domain"/>
    <property type="match status" value="2"/>
</dbReference>
<dbReference type="CDD" id="cd01949">
    <property type="entry name" value="GGDEF"/>
    <property type="match status" value="1"/>
</dbReference>
<feature type="domain" description="CBS" evidence="8">
    <location>
        <begin position="87"/>
        <end position="143"/>
    </location>
</feature>
<accession>A0A410H610</accession>
<dbReference type="PROSITE" id="PS50112">
    <property type="entry name" value="PAS"/>
    <property type="match status" value="2"/>
</dbReference>
<dbReference type="InterPro" id="IPR000160">
    <property type="entry name" value="GGDEF_dom"/>
</dbReference>
<dbReference type="SMART" id="SM00116">
    <property type="entry name" value="CBS"/>
    <property type="match status" value="4"/>
</dbReference>
<evidence type="ECO:0000256" key="3">
    <source>
        <dbReference type="PROSITE-ProRule" id="PRU00703"/>
    </source>
</evidence>
<dbReference type="InterPro" id="IPR043128">
    <property type="entry name" value="Rev_trsase/Diguanyl_cyclase"/>
</dbReference>
<dbReference type="SUPFAM" id="SSF54631">
    <property type="entry name" value="CBS-domain pair"/>
    <property type="match status" value="2"/>
</dbReference>
<dbReference type="InterPro" id="IPR013767">
    <property type="entry name" value="PAS_fold"/>
</dbReference>
<evidence type="ECO:0000313" key="9">
    <source>
        <dbReference type="EMBL" id="QAB16355.1"/>
    </source>
</evidence>
<dbReference type="SUPFAM" id="SSF55073">
    <property type="entry name" value="Nucleotide cyclase"/>
    <property type="match status" value="1"/>
</dbReference>
<dbReference type="Gene3D" id="3.30.450.20">
    <property type="entry name" value="PAS domain"/>
    <property type="match status" value="2"/>
</dbReference>
<evidence type="ECO:0000313" key="10">
    <source>
        <dbReference type="Proteomes" id="UP000285478"/>
    </source>
</evidence>
<dbReference type="PANTHER" id="PTHR44757:SF2">
    <property type="entry name" value="BIOFILM ARCHITECTURE MAINTENANCE PROTEIN MBAA"/>
    <property type="match status" value="1"/>
</dbReference>
<dbReference type="Proteomes" id="UP000285478">
    <property type="component" value="Chromosome"/>
</dbReference>
<organism evidence="9 10">
    <name type="scientific">Hydrogenovibrio thermophilus</name>
    <dbReference type="NCBI Taxonomy" id="265883"/>
    <lineage>
        <taxon>Bacteria</taxon>
        <taxon>Pseudomonadati</taxon>
        <taxon>Pseudomonadota</taxon>
        <taxon>Gammaproteobacteria</taxon>
        <taxon>Thiotrichales</taxon>
        <taxon>Piscirickettsiaceae</taxon>
        <taxon>Hydrogenovibrio</taxon>
    </lineage>
</organism>
<evidence type="ECO:0000256" key="1">
    <source>
        <dbReference type="ARBA" id="ARBA00012282"/>
    </source>
</evidence>
<protein>
    <recommendedName>
        <fullName evidence="1">cyclic-guanylate-specific phosphodiesterase</fullName>
        <ecNumber evidence="1">3.1.4.52</ecNumber>
    </recommendedName>
</protein>
<dbReference type="InterPro" id="IPR035919">
    <property type="entry name" value="EAL_sf"/>
</dbReference>
<feature type="domain" description="GGDEF" evidence="7">
    <location>
        <begin position="562"/>
        <end position="695"/>
    </location>
</feature>
<dbReference type="Pfam" id="PF13426">
    <property type="entry name" value="PAS_9"/>
    <property type="match status" value="1"/>
</dbReference>
<dbReference type="InterPro" id="IPR029787">
    <property type="entry name" value="Nucleotide_cyclase"/>
</dbReference>
<dbReference type="SMART" id="SM00267">
    <property type="entry name" value="GGDEF"/>
    <property type="match status" value="1"/>
</dbReference>
<gene>
    <name evidence="9" type="ORF">EPV75_12135</name>
</gene>
<dbReference type="FunFam" id="3.20.20.450:FF:000001">
    <property type="entry name" value="Cyclic di-GMP phosphodiesterase yahA"/>
    <property type="match status" value="1"/>
</dbReference>
<dbReference type="GO" id="GO:0071111">
    <property type="term" value="F:cyclic-guanylate-specific phosphodiesterase activity"/>
    <property type="evidence" value="ECO:0007669"/>
    <property type="project" value="UniProtKB-EC"/>
</dbReference>
<dbReference type="SMART" id="SM00086">
    <property type="entry name" value="PAC"/>
    <property type="match status" value="2"/>
</dbReference>
<dbReference type="PROSITE" id="PS50883">
    <property type="entry name" value="EAL"/>
    <property type="match status" value="1"/>
</dbReference>
<evidence type="ECO:0000256" key="2">
    <source>
        <dbReference type="ARBA" id="ARBA00022636"/>
    </source>
</evidence>
<dbReference type="InterPro" id="IPR052155">
    <property type="entry name" value="Biofilm_reg_signaling"/>
</dbReference>
<proteinExistence type="predicted"/>
<dbReference type="AlphaFoldDB" id="A0A410H610"/>
<dbReference type="Gene3D" id="3.30.70.270">
    <property type="match status" value="1"/>
</dbReference>